<dbReference type="PANTHER" id="PTHR11492:SF8">
    <property type="entry name" value="NUCLEAR FACTOR I, ISOFORM B"/>
    <property type="match status" value="1"/>
</dbReference>
<keyword evidence="3" id="KW-0235">DNA replication</keyword>
<organism evidence="13 14">
    <name type="scientific">Caenorhabditis bovis</name>
    <dbReference type="NCBI Taxonomy" id="2654633"/>
    <lineage>
        <taxon>Eukaryota</taxon>
        <taxon>Metazoa</taxon>
        <taxon>Ecdysozoa</taxon>
        <taxon>Nematoda</taxon>
        <taxon>Chromadorea</taxon>
        <taxon>Rhabditida</taxon>
        <taxon>Rhabditina</taxon>
        <taxon>Rhabditomorpha</taxon>
        <taxon>Rhabditoidea</taxon>
        <taxon>Rhabditidae</taxon>
        <taxon>Peloderinae</taxon>
        <taxon>Caenorhabditis</taxon>
    </lineage>
</organism>
<evidence type="ECO:0000256" key="11">
    <source>
        <dbReference type="SAM" id="MobiDB-lite"/>
    </source>
</evidence>
<feature type="region of interest" description="Disordered" evidence="11">
    <location>
        <begin position="734"/>
        <end position="851"/>
    </location>
</feature>
<feature type="compositionally biased region" description="Basic and acidic residues" evidence="11">
    <location>
        <begin position="1076"/>
        <end position="1091"/>
    </location>
</feature>
<keyword evidence="6" id="KW-0238">DNA-binding</keyword>
<evidence type="ECO:0000259" key="12">
    <source>
        <dbReference type="PROSITE" id="PS51080"/>
    </source>
</evidence>
<dbReference type="InterPro" id="IPR020604">
    <property type="entry name" value="CTF/NFI_DNA-bd-dom"/>
</dbReference>
<evidence type="ECO:0000256" key="5">
    <source>
        <dbReference type="ARBA" id="ARBA00023015"/>
    </source>
</evidence>
<feature type="compositionally biased region" description="Pro residues" evidence="11">
    <location>
        <begin position="1169"/>
        <end position="1190"/>
    </location>
</feature>
<dbReference type="Pfam" id="PF01484">
    <property type="entry name" value="Col_cuticle_N"/>
    <property type="match status" value="1"/>
</dbReference>
<sequence length="1247" mass="132842">MKSAAETGGRRIITLSSEAIFSPARVMFNILDIFKMFSAPIDVEVSPSTNGTGSNESQEQNSMPPPPTDWNQQYSPRDGDEFHPFVEELLPHVRKFSYVWFHLQAAKRKYFKRHDKRMSLEEEQLKKEELMNDREDVKQRWAARLLGKLRKDIQTAYREDFVYSVTGKRPAICAVSNPDLKGKMRRIDCLRQADKVWRLDLVMVILFKGIPLESTDGERLEKCSECIYPALCVNPYHVSISVRELDLFLSNYIRVSNPDDKSKNDDSKRAHPLMLPILQRTQEHAIWGTGVFSAYELGTICEINFGESAKVARSPSIQNFFIKQEDVEQPWIVGGNTATSSAAGASSTQLQPPASAVAAIQALDNDRLAAMPVSPTAQVVGAMVTVGDEPDEPPVEKRGRQGSHDSVNSSTNEEVRRIVETGSNGRQIGSSIWSPVGSASNNVLQDLRQRHAAQPITRLVKVITPSSRSMNSQAAPVRRMTVTAGDNRDVGIVVLDHRHPVTLSDALSNIASKPPSQAAINQSHAPLVASRKRMHPVQSTLSMTNHQYLMEMKGAEISPPHAAVSSLRTRDNGPYMASPTKFTTASGTTTSFSKILHQVEEKHCQQQQKLTANQPVRTFITKPENSSKLVVPKAIKPVPVMGKTDYMQQVLSACNSAVSSPITTPRVTPLSRQFIEEDSQSLFNAIGNSNDGVLSHQFLNYLNDANSRSPLGNTAAVGTASFASLTMGAGNSLPPLTPTISNGNRPDSVASNSSNSMSGVMGLSAPLSTALTVSQTPTATSPTGDSSNKLKMRDSLPDSSSADSPKILRNLPGSGTTSSSSPTSSRGSTSNSAANQAPVSANSTGPRAPTDFSQTLTKYLRLAMELHGPLSQSPNTDALRIILHAACPHRRELRRRGRILGERGYKRRTGRDEQKIPTLPIIGMDIKETEEQQQMRRIAFVAVVVSTAAVIASVVTLPMLYNYVQSFQSHLMVETDYCKARSRDMWLEMTALQAGKGMGHRQKRAWLFGQWIPETSAGGGGAGSYGSGASTGGGANAGWGGYGAAVNAEPAAVCCTCNQGAAGPPGPEGPPGNNGKDGKPGADGKNGRDAEVLPAPASEPCVICPVGPPGPMGAMGPKGPPGPKGSPGEPPQDGKPGEDGMPGQPGPMGRPGRDGMKGAPGAAGRLIPVPGPQGPPGKPGPQGPPGPKGNPGPDGQSYQGPPGPPGDPGNPGHEGRPGPNGPPGPPGEDGEKGDCGHCPAPRTPPGY</sequence>
<feature type="region of interest" description="Disordered" evidence="11">
    <location>
        <begin position="46"/>
        <end position="77"/>
    </location>
</feature>
<feature type="compositionally biased region" description="Pro residues" evidence="11">
    <location>
        <begin position="1118"/>
        <end position="1130"/>
    </location>
</feature>
<evidence type="ECO:0000256" key="3">
    <source>
        <dbReference type="ARBA" id="ARBA00022705"/>
    </source>
</evidence>
<feature type="compositionally biased region" description="Low complexity" evidence="11">
    <location>
        <begin position="748"/>
        <end position="764"/>
    </location>
</feature>
<dbReference type="InterPro" id="IPR008160">
    <property type="entry name" value="Collagen"/>
</dbReference>
<dbReference type="Proteomes" id="UP000494206">
    <property type="component" value="Unassembled WGS sequence"/>
</dbReference>
<evidence type="ECO:0000256" key="10">
    <source>
        <dbReference type="ARBA" id="ARBA00023242"/>
    </source>
</evidence>
<dbReference type="AlphaFoldDB" id="A0A8S1ERG9"/>
<dbReference type="GO" id="GO:0045893">
    <property type="term" value="P:positive regulation of DNA-templated transcription"/>
    <property type="evidence" value="ECO:0007669"/>
    <property type="project" value="UniProtKB-ARBA"/>
</dbReference>
<dbReference type="GO" id="GO:0042302">
    <property type="term" value="F:structural constituent of cuticle"/>
    <property type="evidence" value="ECO:0007669"/>
    <property type="project" value="InterPro"/>
</dbReference>
<keyword evidence="8" id="KW-0010">Activator</keyword>
<dbReference type="InterPro" id="IPR002486">
    <property type="entry name" value="Col_cuticle_N"/>
</dbReference>
<dbReference type="Pfam" id="PF01391">
    <property type="entry name" value="Collagen"/>
    <property type="match status" value="2"/>
</dbReference>
<dbReference type="GO" id="GO:0000978">
    <property type="term" value="F:RNA polymerase II cis-regulatory region sequence-specific DNA binding"/>
    <property type="evidence" value="ECO:0007669"/>
    <property type="project" value="TreeGrafter"/>
</dbReference>
<comment type="subunit">
    <text evidence="2">Collagen polypeptide chains are complexed within the cuticle by disulfide bonds and other types of covalent cross-links.</text>
</comment>
<keyword evidence="9" id="KW-0804">Transcription</keyword>
<dbReference type="SMART" id="SM01088">
    <property type="entry name" value="Col_cuticle_N"/>
    <property type="match status" value="1"/>
</dbReference>
<feature type="region of interest" description="Disordered" evidence="11">
    <location>
        <begin position="1065"/>
        <end position="1247"/>
    </location>
</feature>
<evidence type="ECO:0000256" key="9">
    <source>
        <dbReference type="ARBA" id="ARBA00023163"/>
    </source>
</evidence>
<dbReference type="GO" id="GO:0005634">
    <property type="term" value="C:nucleus"/>
    <property type="evidence" value="ECO:0007669"/>
    <property type="project" value="UniProtKB-SubCell"/>
</dbReference>
<dbReference type="Pfam" id="PF03165">
    <property type="entry name" value="MH1"/>
    <property type="match status" value="1"/>
</dbReference>
<dbReference type="InterPro" id="IPR019548">
    <property type="entry name" value="CTF/NFI_DNA-bd_N"/>
</dbReference>
<dbReference type="InterPro" id="IPR000647">
    <property type="entry name" value="CTF/NFI"/>
</dbReference>
<protein>
    <recommendedName>
        <fullName evidence="12">CTF/NF-I domain-containing protein</fullName>
    </recommendedName>
</protein>
<dbReference type="GO" id="GO:0006260">
    <property type="term" value="P:DNA replication"/>
    <property type="evidence" value="ECO:0007669"/>
    <property type="project" value="UniProtKB-KW"/>
</dbReference>
<dbReference type="EMBL" id="CADEPM010000004">
    <property type="protein sequence ID" value="CAB3403783.1"/>
    <property type="molecule type" value="Genomic_DNA"/>
</dbReference>
<dbReference type="PROSITE" id="PS51080">
    <property type="entry name" value="CTF_NFI_2"/>
    <property type="match status" value="1"/>
</dbReference>
<keyword evidence="10" id="KW-0539">Nucleus</keyword>
<dbReference type="GO" id="GO:0000981">
    <property type="term" value="F:DNA-binding transcription factor activity, RNA polymerase II-specific"/>
    <property type="evidence" value="ECO:0007669"/>
    <property type="project" value="TreeGrafter"/>
</dbReference>
<gene>
    <name evidence="13" type="ORF">CBOVIS_LOCUS6202</name>
</gene>
<dbReference type="Pfam" id="PF10524">
    <property type="entry name" value="NfI_DNAbd_pre-N"/>
    <property type="match status" value="1"/>
</dbReference>
<keyword evidence="14" id="KW-1185">Reference proteome</keyword>
<evidence type="ECO:0000256" key="1">
    <source>
        <dbReference type="ARBA" id="ARBA00004123"/>
    </source>
</evidence>
<keyword evidence="4" id="KW-0677">Repeat</keyword>
<comment type="caution">
    <text evidence="13">The sequence shown here is derived from an EMBL/GenBank/DDBJ whole genome shotgun (WGS) entry which is preliminary data.</text>
</comment>
<feature type="compositionally biased region" description="Polar residues" evidence="11">
    <location>
        <begin position="766"/>
        <end position="789"/>
    </location>
</feature>
<evidence type="ECO:0000256" key="6">
    <source>
        <dbReference type="ARBA" id="ARBA00023125"/>
    </source>
</evidence>
<evidence type="ECO:0000313" key="14">
    <source>
        <dbReference type="Proteomes" id="UP000494206"/>
    </source>
</evidence>
<evidence type="ECO:0000313" key="13">
    <source>
        <dbReference type="EMBL" id="CAB3403783.1"/>
    </source>
</evidence>
<comment type="subcellular location">
    <subcellularLocation>
        <location evidence="1">Nucleus</location>
    </subcellularLocation>
</comment>
<feature type="domain" description="CTF/NF-I" evidence="12">
    <location>
        <begin position="71"/>
        <end position="264"/>
    </location>
</feature>
<feature type="compositionally biased region" description="Polar residues" evidence="11">
    <location>
        <begin position="46"/>
        <end position="62"/>
    </location>
</feature>
<evidence type="ECO:0000256" key="8">
    <source>
        <dbReference type="ARBA" id="ARBA00023159"/>
    </source>
</evidence>
<keyword evidence="7" id="KW-1015">Disulfide bond</keyword>
<dbReference type="PANTHER" id="PTHR11492">
    <property type="entry name" value="NUCLEAR FACTOR I"/>
    <property type="match status" value="1"/>
</dbReference>
<feature type="compositionally biased region" description="Basic and acidic residues" evidence="11">
    <location>
        <begin position="394"/>
        <end position="403"/>
    </location>
</feature>
<evidence type="ECO:0000256" key="4">
    <source>
        <dbReference type="ARBA" id="ARBA00022737"/>
    </source>
</evidence>
<feature type="compositionally biased region" description="Low complexity" evidence="11">
    <location>
        <begin position="813"/>
        <end position="832"/>
    </location>
</feature>
<name>A0A8S1ERG9_9PELO</name>
<evidence type="ECO:0000256" key="2">
    <source>
        <dbReference type="ARBA" id="ARBA00011518"/>
    </source>
</evidence>
<dbReference type="OrthoDB" id="10055441at2759"/>
<dbReference type="GO" id="GO:0051239">
    <property type="term" value="P:regulation of multicellular organismal process"/>
    <property type="evidence" value="ECO:0007669"/>
    <property type="project" value="UniProtKB-ARBA"/>
</dbReference>
<accession>A0A8S1ERG9</accession>
<feature type="region of interest" description="Disordered" evidence="11">
    <location>
        <begin position="386"/>
        <end position="414"/>
    </location>
</feature>
<dbReference type="InterPro" id="IPR003619">
    <property type="entry name" value="MAD_homology1_Dwarfin-type"/>
</dbReference>
<feature type="compositionally biased region" description="Low complexity" evidence="11">
    <location>
        <begin position="1191"/>
        <end position="1200"/>
    </location>
</feature>
<evidence type="ECO:0000256" key="7">
    <source>
        <dbReference type="ARBA" id="ARBA00023157"/>
    </source>
</evidence>
<keyword evidence="5" id="KW-0805">Transcription regulation</keyword>
<feature type="compositionally biased region" description="Polar residues" evidence="11">
    <location>
        <begin position="833"/>
        <end position="851"/>
    </location>
</feature>
<dbReference type="SMART" id="SM00523">
    <property type="entry name" value="DWA"/>
    <property type="match status" value="1"/>
</dbReference>
<proteinExistence type="predicted"/>
<reference evidence="13 14" key="1">
    <citation type="submission" date="2020-04" db="EMBL/GenBank/DDBJ databases">
        <authorList>
            <person name="Laetsch R D."/>
            <person name="Stevens L."/>
            <person name="Kumar S."/>
            <person name="Blaxter L. M."/>
        </authorList>
    </citation>
    <scope>NUCLEOTIDE SEQUENCE [LARGE SCALE GENOMIC DNA]</scope>
</reference>